<gene>
    <name evidence="6" type="ORF">BaRGS_00004131</name>
</gene>
<dbReference type="InterPro" id="IPR048365">
    <property type="entry name" value="TNP-like_RNaseH_N"/>
</dbReference>
<name>A0ABD0LZJ0_9CAEN</name>
<accession>A0ABD0LZJ0</accession>
<feature type="domain" description="Transposable element P transposase-like RNase H" evidence="3">
    <location>
        <begin position="455"/>
        <end position="602"/>
    </location>
</feature>
<keyword evidence="7" id="KW-1185">Reference proteome</keyword>
<organism evidence="6 7">
    <name type="scientific">Batillaria attramentaria</name>
    <dbReference type="NCBI Taxonomy" id="370345"/>
    <lineage>
        <taxon>Eukaryota</taxon>
        <taxon>Metazoa</taxon>
        <taxon>Spiralia</taxon>
        <taxon>Lophotrochozoa</taxon>
        <taxon>Mollusca</taxon>
        <taxon>Gastropoda</taxon>
        <taxon>Caenogastropoda</taxon>
        <taxon>Sorbeoconcha</taxon>
        <taxon>Cerithioidea</taxon>
        <taxon>Batillariidae</taxon>
        <taxon>Batillaria</taxon>
    </lineage>
</organism>
<dbReference type="EMBL" id="JACVVK020000014">
    <property type="protein sequence ID" value="KAK7504645.1"/>
    <property type="molecule type" value="Genomic_DNA"/>
</dbReference>
<dbReference type="Pfam" id="PF21788">
    <property type="entry name" value="TNP-like_GBD"/>
    <property type="match status" value="1"/>
</dbReference>
<evidence type="ECO:0000313" key="6">
    <source>
        <dbReference type="EMBL" id="KAK7504645.1"/>
    </source>
</evidence>
<evidence type="ECO:0008006" key="8">
    <source>
        <dbReference type="Google" id="ProtNLM"/>
    </source>
</evidence>
<feature type="coiled-coil region" evidence="1">
    <location>
        <begin position="320"/>
        <end position="347"/>
    </location>
</feature>
<protein>
    <recommendedName>
        <fullName evidence="8">Transposase</fullName>
    </recommendedName>
</protein>
<comment type="caution">
    <text evidence="6">The sequence shown here is derived from an EMBL/GenBank/DDBJ whole genome shotgun (WGS) entry which is preliminary data.</text>
</comment>
<evidence type="ECO:0000313" key="7">
    <source>
        <dbReference type="Proteomes" id="UP001519460"/>
    </source>
</evidence>
<evidence type="ECO:0000259" key="3">
    <source>
        <dbReference type="Pfam" id="PF21787"/>
    </source>
</evidence>
<reference evidence="6 7" key="1">
    <citation type="journal article" date="2023" name="Sci. Data">
        <title>Genome assembly of the Korean intertidal mud-creeper Batillaria attramentaria.</title>
        <authorList>
            <person name="Patra A.K."/>
            <person name="Ho P.T."/>
            <person name="Jun S."/>
            <person name="Lee S.J."/>
            <person name="Kim Y."/>
            <person name="Won Y.J."/>
        </authorList>
    </citation>
    <scope>NUCLEOTIDE SEQUENCE [LARGE SCALE GENOMIC DNA]</scope>
    <source>
        <strain evidence="6">Wonlab-2016</strain>
    </source>
</reference>
<evidence type="ECO:0000259" key="5">
    <source>
        <dbReference type="Pfam" id="PF21789"/>
    </source>
</evidence>
<proteinExistence type="predicted"/>
<dbReference type="Pfam" id="PF21789">
    <property type="entry name" value="TNP-like_RNaseH_C"/>
    <property type="match status" value="1"/>
</dbReference>
<dbReference type="Proteomes" id="UP001519460">
    <property type="component" value="Unassembled WGS sequence"/>
</dbReference>
<dbReference type="Pfam" id="PF21787">
    <property type="entry name" value="TNP-like_RNaseH_N"/>
    <property type="match status" value="1"/>
</dbReference>
<evidence type="ECO:0000256" key="2">
    <source>
        <dbReference type="SAM" id="MobiDB-lite"/>
    </source>
</evidence>
<dbReference type="AlphaFoldDB" id="A0ABD0LZJ0"/>
<feature type="domain" description="Transposable element P transposase-like GTP-binding insertion" evidence="4">
    <location>
        <begin position="633"/>
        <end position="751"/>
    </location>
</feature>
<keyword evidence="1" id="KW-0175">Coiled coil</keyword>
<feature type="domain" description="Transposable element P transposase-like RNase H C-terminal" evidence="5">
    <location>
        <begin position="834"/>
        <end position="860"/>
    </location>
</feature>
<sequence>MNTQQPKSDGSFKHPIMPRKRRQRLTLPRKGSRATQPCHKAKDEETLVCPDDLTYEPPLPEPVWSWSHFLLGVSEEGVCPPEEFPEEREDCDGGRAQAFLVVIGGQAIPYCPEEVKDLDKYAERLTRNKHLRHLNQVKAQLRSHDLGEFSVVNSSDDTICLAAHYSGNSILGLKCALTVFDNFTMAVQIHADVLPSNHPFWTSAPCRGNSVSAILMTLKKLSSWKICQGNPDEKMQRLVPVRAAFSDSSGKCVGFREPNVGAQYTSTVRSSKCGMLTSPDDKKARCRACAVFRKTLLKRVSKCPPAAQLSSRTSHANMTREELCRKLDEGRHERVSLQRELEKTRNSVYREIKTKGHRLNETDSSDLLQVLKDSEGHIQEQLPEDALPRVFLEQQLRYHKLEKKNGMRWHPMVIRWCLYLRHKSAAAYDALTKSGFVALPSSRTLYDYSSVLPSKAGFQPETLMHLRMEAGRAGMFRNKWNNYVGILQDEIHVSQGLVYNKHSGELIGFTNLEGAAEELNDFKKDSGRSGSELATHILVLMVRGATSSLKYPFVAFPTRGITADFLYPIVWEAIRLLETECSLRVLYVTCDGASANRRFFKLHQLDNEKYTYWCWNMYANPCRKLYFVSDVPHLVKTTRNCFSNSQCHARSRSLWKDGSDMSWGHIVRLYTDHCQNNIFTQAHKLTNNHIHLTAYSKMKVNYAAQVLSATVASALEQNYGNEVAETVRFIRHMDKFFDCLNTRNLREATEKRNPNLAEYRHPDDPRLRYLLEDFLGYFNEWERSVNDRLNFSKQEKNKMMLSHQTVAGLHISVNSIVEMIKFLLAEGAPFVLTHHFNQDPLEEHFSHCRQKGGANNNPTVSDVLKSSSKLRIIGSSAIAPVTGNITNHRTGLQVLDNTPLPKKR</sequence>
<dbReference type="InterPro" id="IPR048367">
    <property type="entry name" value="TNP-like_RNaseH_C"/>
</dbReference>
<evidence type="ECO:0000259" key="4">
    <source>
        <dbReference type="Pfam" id="PF21788"/>
    </source>
</evidence>
<feature type="region of interest" description="Disordered" evidence="2">
    <location>
        <begin position="1"/>
        <end position="42"/>
    </location>
</feature>
<dbReference type="InterPro" id="IPR048366">
    <property type="entry name" value="TNP-like_GBD"/>
</dbReference>
<evidence type="ECO:0000256" key="1">
    <source>
        <dbReference type="SAM" id="Coils"/>
    </source>
</evidence>